<evidence type="ECO:0000256" key="2">
    <source>
        <dbReference type="ARBA" id="ARBA00023125"/>
    </source>
</evidence>
<dbReference type="InterPro" id="IPR000524">
    <property type="entry name" value="Tscrpt_reg_HTH_GntR"/>
</dbReference>
<feature type="region of interest" description="Disordered" evidence="4">
    <location>
        <begin position="61"/>
        <end position="89"/>
    </location>
</feature>
<dbReference type="RefSeq" id="WP_399657704.1">
    <property type="nucleotide sequence ID" value="NZ_JBITYG010000017.1"/>
</dbReference>
<dbReference type="InterPro" id="IPR036390">
    <property type="entry name" value="WH_DNA-bd_sf"/>
</dbReference>
<dbReference type="EMBL" id="JBITYG010000017">
    <property type="protein sequence ID" value="MFI9106289.1"/>
    <property type="molecule type" value="Genomic_DNA"/>
</dbReference>
<comment type="caution">
    <text evidence="6">The sequence shown here is derived from an EMBL/GenBank/DDBJ whole genome shotgun (WGS) entry which is preliminary data.</text>
</comment>
<dbReference type="Pfam" id="PF00392">
    <property type="entry name" value="GntR"/>
    <property type="match status" value="1"/>
</dbReference>
<reference evidence="6 7" key="1">
    <citation type="submission" date="2024-10" db="EMBL/GenBank/DDBJ databases">
        <title>The Natural Products Discovery Center: Release of the First 8490 Sequenced Strains for Exploring Actinobacteria Biosynthetic Diversity.</title>
        <authorList>
            <person name="Kalkreuter E."/>
            <person name="Kautsar S.A."/>
            <person name="Yang D."/>
            <person name="Bader C.D."/>
            <person name="Teijaro C.N."/>
            <person name="Fluegel L."/>
            <person name="Davis C.M."/>
            <person name="Simpson J.R."/>
            <person name="Lauterbach L."/>
            <person name="Steele A.D."/>
            <person name="Gui C."/>
            <person name="Meng S."/>
            <person name="Li G."/>
            <person name="Viehrig K."/>
            <person name="Ye F."/>
            <person name="Su P."/>
            <person name="Kiefer A.F."/>
            <person name="Nichols A."/>
            <person name="Cepeda A.J."/>
            <person name="Yan W."/>
            <person name="Fan B."/>
            <person name="Jiang Y."/>
            <person name="Adhikari A."/>
            <person name="Zheng C.-J."/>
            <person name="Schuster L."/>
            <person name="Cowan T.M."/>
            <person name="Smanski M.J."/>
            <person name="Chevrette M.G."/>
            <person name="De Carvalho L.P.S."/>
            <person name="Shen B."/>
        </authorList>
    </citation>
    <scope>NUCLEOTIDE SEQUENCE [LARGE SCALE GENOMIC DNA]</scope>
    <source>
        <strain evidence="6 7">NPDC053399</strain>
    </source>
</reference>
<evidence type="ECO:0000313" key="7">
    <source>
        <dbReference type="Proteomes" id="UP001614394"/>
    </source>
</evidence>
<keyword evidence="7" id="KW-1185">Reference proteome</keyword>
<dbReference type="InterPro" id="IPR050679">
    <property type="entry name" value="Bact_HTH_transcr_reg"/>
</dbReference>
<dbReference type="Gene3D" id="1.10.10.10">
    <property type="entry name" value="Winged helix-like DNA-binding domain superfamily/Winged helix DNA-binding domain"/>
    <property type="match status" value="1"/>
</dbReference>
<evidence type="ECO:0000256" key="1">
    <source>
        <dbReference type="ARBA" id="ARBA00023015"/>
    </source>
</evidence>
<feature type="domain" description="HTH gntR-type" evidence="5">
    <location>
        <begin position="1"/>
        <end position="69"/>
    </location>
</feature>
<keyword evidence="1" id="KW-0805">Transcription regulation</keyword>
<dbReference type="SMART" id="SM00345">
    <property type="entry name" value="HTH_GNTR"/>
    <property type="match status" value="1"/>
</dbReference>
<organism evidence="6 7">
    <name type="scientific">Streptomyces fildesensis</name>
    <dbReference type="NCBI Taxonomy" id="375757"/>
    <lineage>
        <taxon>Bacteria</taxon>
        <taxon>Bacillati</taxon>
        <taxon>Actinomycetota</taxon>
        <taxon>Actinomycetes</taxon>
        <taxon>Kitasatosporales</taxon>
        <taxon>Streptomycetaceae</taxon>
        <taxon>Streptomyces</taxon>
    </lineage>
</organism>
<dbReference type="CDD" id="cd07377">
    <property type="entry name" value="WHTH_GntR"/>
    <property type="match status" value="1"/>
</dbReference>
<dbReference type="Proteomes" id="UP001614394">
    <property type="component" value="Unassembled WGS sequence"/>
</dbReference>
<accession>A0ABW8CIL1</accession>
<proteinExistence type="predicted"/>
<dbReference type="PANTHER" id="PTHR44846:SF17">
    <property type="entry name" value="GNTR-FAMILY TRANSCRIPTIONAL REGULATOR"/>
    <property type="match status" value="1"/>
</dbReference>
<evidence type="ECO:0000313" key="6">
    <source>
        <dbReference type="EMBL" id="MFI9106289.1"/>
    </source>
</evidence>
<keyword evidence="3" id="KW-0804">Transcription</keyword>
<sequence>MPPFRRIADELRAEMDSGVLAAGDQIPTQDALSRRFKVSRATVQRALDELRKGDYIDSQRGRGSYVLRGRTSSRPDHEGRSHSGPGPAGVELAEHLEAAFREPRVTLDSFSLTAETLNSALQGPLRSIQAGEIDPPQSVAVRLLLPEPGAQLAVPRLVGDAGDGRPMERLRRLAQSHAHGLQGSVGRLKDLGLVTEASVEIRSVKVTPVNKLYLINGTEALFGYYKVVERTVSYRGEDMEIYDFLGLGATLFHYSAAGAGPDPYSAEYVRRSQDWFDSIWSTIAEPLRLFE</sequence>
<evidence type="ECO:0000256" key="4">
    <source>
        <dbReference type="SAM" id="MobiDB-lite"/>
    </source>
</evidence>
<dbReference type="SUPFAM" id="SSF46785">
    <property type="entry name" value="Winged helix' DNA-binding domain"/>
    <property type="match status" value="1"/>
</dbReference>
<protein>
    <submittedName>
        <fullName evidence="6">GntR family transcriptional regulator</fullName>
    </submittedName>
</protein>
<name>A0ABW8CIL1_9ACTN</name>
<gene>
    <name evidence="6" type="ORF">ACIGXA_37875</name>
</gene>
<evidence type="ECO:0000256" key="3">
    <source>
        <dbReference type="ARBA" id="ARBA00023163"/>
    </source>
</evidence>
<keyword evidence="2" id="KW-0238">DNA-binding</keyword>
<dbReference type="InterPro" id="IPR036388">
    <property type="entry name" value="WH-like_DNA-bd_sf"/>
</dbReference>
<dbReference type="PANTHER" id="PTHR44846">
    <property type="entry name" value="MANNOSYL-D-GLYCERATE TRANSPORT/METABOLISM SYSTEM REPRESSOR MNGR-RELATED"/>
    <property type="match status" value="1"/>
</dbReference>
<evidence type="ECO:0000259" key="5">
    <source>
        <dbReference type="PROSITE" id="PS50949"/>
    </source>
</evidence>
<dbReference type="PROSITE" id="PS50949">
    <property type="entry name" value="HTH_GNTR"/>
    <property type="match status" value="1"/>
</dbReference>